<feature type="chain" id="PRO_5025664674" description="LTD domain-containing protein" evidence="2">
    <location>
        <begin position="20"/>
        <end position="1631"/>
    </location>
</feature>
<evidence type="ECO:0000256" key="2">
    <source>
        <dbReference type="SAM" id="SignalP"/>
    </source>
</evidence>
<dbReference type="Proteomes" id="UP000346198">
    <property type="component" value="Unassembled WGS sequence"/>
</dbReference>
<feature type="signal peptide" evidence="2">
    <location>
        <begin position="1"/>
        <end position="19"/>
    </location>
</feature>
<keyword evidence="5" id="KW-1185">Reference proteome</keyword>
<dbReference type="Gene3D" id="2.60.120.260">
    <property type="entry name" value="Galactose-binding domain-like"/>
    <property type="match status" value="1"/>
</dbReference>
<proteinExistence type="predicted"/>
<dbReference type="InterPro" id="IPR014867">
    <property type="entry name" value="Spore_coat_CotH_CotH2/3/7"/>
</dbReference>
<feature type="region of interest" description="Disordered" evidence="1">
    <location>
        <begin position="1162"/>
        <end position="1181"/>
    </location>
</feature>
<reference evidence="4 5" key="1">
    <citation type="submission" date="2019-04" db="EMBL/GenBank/DDBJ databases">
        <authorList>
            <person name="Van Vliet M D."/>
        </authorList>
    </citation>
    <scope>NUCLEOTIDE SEQUENCE [LARGE SCALE GENOMIC DNA]</scope>
    <source>
        <strain evidence="4 5">F21</strain>
    </source>
</reference>
<dbReference type="InterPro" id="IPR001322">
    <property type="entry name" value="Lamin_tail_dom"/>
</dbReference>
<dbReference type="Gene3D" id="2.60.40.1260">
    <property type="entry name" value="Lamin Tail domain"/>
    <property type="match status" value="2"/>
</dbReference>
<feature type="domain" description="LTD" evidence="3">
    <location>
        <begin position="1320"/>
        <end position="1464"/>
    </location>
</feature>
<keyword evidence="2" id="KW-0732">Signal</keyword>
<gene>
    <name evidence="4" type="ORF">SCARR_02382</name>
</gene>
<evidence type="ECO:0000259" key="3">
    <source>
        <dbReference type="PROSITE" id="PS51841"/>
    </source>
</evidence>
<dbReference type="Pfam" id="PF08757">
    <property type="entry name" value="CotH"/>
    <property type="match status" value="1"/>
</dbReference>
<dbReference type="PROSITE" id="PS51841">
    <property type="entry name" value="LTD"/>
    <property type="match status" value="3"/>
</dbReference>
<organism evidence="4 5">
    <name type="scientific">Pontiella sulfatireligans</name>
    <dbReference type="NCBI Taxonomy" id="2750658"/>
    <lineage>
        <taxon>Bacteria</taxon>
        <taxon>Pseudomonadati</taxon>
        <taxon>Kiritimatiellota</taxon>
        <taxon>Kiritimatiellia</taxon>
        <taxon>Kiritimatiellales</taxon>
        <taxon>Pontiellaceae</taxon>
        <taxon>Pontiella</taxon>
    </lineage>
</organism>
<dbReference type="Pfam" id="PF00932">
    <property type="entry name" value="LTD"/>
    <property type="match status" value="4"/>
</dbReference>
<accession>A0A6C2UJC0</accession>
<dbReference type="InterPro" id="IPR036415">
    <property type="entry name" value="Lamin_tail_dom_sf"/>
</dbReference>
<feature type="domain" description="LTD" evidence="3">
    <location>
        <begin position="1175"/>
        <end position="1313"/>
    </location>
</feature>
<name>A0A6C2UJC0_9BACT</name>
<sequence>MSIKLISALTGALTGRAMAAVAVMVFLMSASSGHAQVVISEFMAKNDKTLIDGDGNYSDWIELYNLGDSSVSLTGWYLSDDANDLTQWAFPSKSIAAGEFLVVFASGQETAGYTDSLGYLHTNFKLSGSDESVVLTKTDGTTIADSFLDYPEQDDDVSYGLEQDSGYSYLVAEGEDATAFVGTSEPSASWNTVGFSDSGWNSGQTGVGYDKGSTYTSMINLDLESSMFIDGRPPTIYNSAYIRVAFTLDDATGISQLALRMKYDDGFVAYINGTEVASANAPASPSYSSSATAEHAGTAYEDFTLLNAGNYLQTGDNVLAIHGLAYPFDPRTSSGEPDFFIMPVLSGITVGSIETNSAMYFTTPTPGADNVFGVLGYVGDTSFSVDRGFFSAATNVEISCKTEGAAIYYTIDGTEPATDNGTLYTGPVAISKTTVLRAAAFLTGYQPSDVDTQTYLFLGDIIAQGTSVASLDPYFPSSSVNGQGFDYGMDTDVTQDPDYSGEIESALKAIPSISIVTDPDNLFDASSGIYVNASQEGELWERETSVELINPDGTKGFQINGGIRIRGASSTSSSNPKHSFRFFFRSEYGTSRLNYPLFGDEGVDSFKRMDLRTGQNFSWANQTPQYATWLYDIFTRDSLRDMNQPYTAGEYYHLYINGMYWGLYQTEERCESNYAESYYGDDDDDYDAVKADADSGDIYAVDGTRDAYDSLWAGAYGGVSANASYFALQGMNANGTENSSYTKLLDVDNVIDYMLLVYFTANRDSPVGPPMNSPTMPRNLTAIYNRENPDGFKFVAHDNEHSLERSEGVSQNRFNVSLSSSFDAVDRFNPWSLNLKLMGNAEYKLRFADHVHEYFFNEGLLTSEVCANRLEVRRDEIYSAVVAESARWGDSTGTLYTRDGDWLGTVNWLLNSYFRASPTTRSDTVLAQIVAKGWYPSVAAPTFSQYGGSIGSGISLSISGSGAIYYTTDGSDPRAVGGATAGTAYGSAIALGHSAQVKARVLSGGTWSALTKATFVVDEESPLRVTEIMYNPADTDAEFIELLNTGTETVGLAGTEFSNGVRFDFTEGDVAILAPGEYAVLVNDYDAFTNRYSNWASINIAGEYHGKFFIPTAALDNGGEDIALVEGLGNTILDFEYSDWYDATDGGGFSLTLIDPYAATNTWSDSSSWRPSKYSGGTPGEGSDGFLNPDDLLINESLTHQDDDTPGDWVELYNASTNSIDINGWFLSDDEDNLAKVELSGLSSIAPSGYLVLTEHSHFGTTVAGTNGFAFSELGDDIYLSSGEGGELTGYWVEESFGAAERDVTFGRHVKSDGATDFTAQSAQTSGATNAYPLIGDAVFTEIMYHPADSNGFEFIELYNRGSSTVPLYDASYPTNTWKLEGAVEFTFPEGLVLDPGESVVVSETTAAAFTSYYSVDAGVTVLGPYDGQLNNDGEELLLSKPGDPETLTGEVPYIVVERVEYNDAAPWPTDADGLGSSLERADAALYPNDAANWAANANPSPGTAALSDSDALPDDWEIDYFGSINAANGGEDDDWDNDGASNYNEWRAGTDPTNAVSVFKFESLETAEDSVFTWQSATGKTYSLWISTNLVSGDFLLSISPISSTPPLNTYTVGVDDVECTYYQLRVDDE</sequence>
<dbReference type="SUPFAM" id="SSF74853">
    <property type="entry name" value="Lamin A/C globular tail domain"/>
    <property type="match status" value="3"/>
</dbReference>
<evidence type="ECO:0000313" key="5">
    <source>
        <dbReference type="Proteomes" id="UP000346198"/>
    </source>
</evidence>
<dbReference type="EMBL" id="CAAHFH010000001">
    <property type="protein sequence ID" value="VGO20320.1"/>
    <property type="molecule type" value="Genomic_DNA"/>
</dbReference>
<evidence type="ECO:0000256" key="1">
    <source>
        <dbReference type="SAM" id="MobiDB-lite"/>
    </source>
</evidence>
<dbReference type="InterPro" id="IPR026876">
    <property type="entry name" value="Fn3_assoc_repeat"/>
</dbReference>
<dbReference type="RefSeq" id="WP_136061749.1">
    <property type="nucleotide sequence ID" value="NZ_CAAHFH010000001.1"/>
</dbReference>
<evidence type="ECO:0000313" key="4">
    <source>
        <dbReference type="EMBL" id="VGO20320.1"/>
    </source>
</evidence>
<dbReference type="InterPro" id="IPR059177">
    <property type="entry name" value="GH29D-like_dom"/>
</dbReference>
<protein>
    <recommendedName>
        <fullName evidence="3">LTD domain-containing protein</fullName>
    </recommendedName>
</protein>
<dbReference type="Pfam" id="PF13287">
    <property type="entry name" value="Fn3_assoc"/>
    <property type="match status" value="1"/>
</dbReference>
<feature type="domain" description="LTD" evidence="3">
    <location>
        <begin position="31"/>
        <end position="152"/>
    </location>
</feature>
<dbReference type="Pfam" id="PF13290">
    <property type="entry name" value="CHB_HEX_C_1"/>
    <property type="match status" value="1"/>
</dbReference>